<keyword evidence="2" id="KW-1185">Reference proteome</keyword>
<dbReference type="Proteomes" id="UP001479290">
    <property type="component" value="Unassembled WGS sequence"/>
</dbReference>
<proteinExistence type="predicted"/>
<evidence type="ECO:0000313" key="2">
    <source>
        <dbReference type="Proteomes" id="UP001479290"/>
    </source>
</evidence>
<reference evidence="1 2" key="1">
    <citation type="submission" date="2024-05" db="EMBL/GenBank/DDBJ databases">
        <title>A high-quality chromosomal-level genome assembly of Topmouth culter (Culter alburnus).</title>
        <authorList>
            <person name="Zhao H."/>
        </authorList>
    </citation>
    <scope>NUCLEOTIDE SEQUENCE [LARGE SCALE GENOMIC DNA]</scope>
    <source>
        <strain evidence="1">CATC2023</strain>
        <tissue evidence="1">Muscle</tissue>
    </source>
</reference>
<accession>A0AAW2B1L8</accession>
<organism evidence="1 2">
    <name type="scientific">Culter alburnus</name>
    <name type="common">Topmouth culter</name>
    <dbReference type="NCBI Taxonomy" id="194366"/>
    <lineage>
        <taxon>Eukaryota</taxon>
        <taxon>Metazoa</taxon>
        <taxon>Chordata</taxon>
        <taxon>Craniata</taxon>
        <taxon>Vertebrata</taxon>
        <taxon>Euteleostomi</taxon>
        <taxon>Actinopterygii</taxon>
        <taxon>Neopterygii</taxon>
        <taxon>Teleostei</taxon>
        <taxon>Ostariophysi</taxon>
        <taxon>Cypriniformes</taxon>
        <taxon>Xenocyprididae</taxon>
        <taxon>Xenocypridinae</taxon>
        <taxon>Culter</taxon>
    </lineage>
</organism>
<sequence>MEKNKESEEILGYFHSVSPMKTSKTNSRYFNAVVQTARQEYHDAVIFTPEKYNSIVAAERSKTPVKLKNARKAI</sequence>
<feature type="non-terminal residue" evidence="1">
    <location>
        <position position="74"/>
    </location>
</feature>
<name>A0AAW2B1L8_CULAL</name>
<gene>
    <name evidence="1" type="ORF">ABG768_013277</name>
</gene>
<dbReference type="AlphaFoldDB" id="A0AAW2B1L8"/>
<comment type="caution">
    <text evidence="1">The sequence shown here is derived from an EMBL/GenBank/DDBJ whole genome shotgun (WGS) entry which is preliminary data.</text>
</comment>
<protein>
    <submittedName>
        <fullName evidence="1">Uncharacterized protein</fullName>
    </submittedName>
</protein>
<dbReference type="EMBL" id="JAWDJR010000002">
    <property type="protein sequence ID" value="KAK9979869.1"/>
    <property type="molecule type" value="Genomic_DNA"/>
</dbReference>
<evidence type="ECO:0000313" key="1">
    <source>
        <dbReference type="EMBL" id="KAK9979869.1"/>
    </source>
</evidence>